<evidence type="ECO:0000313" key="12">
    <source>
        <dbReference type="Proteomes" id="UP000663848"/>
    </source>
</evidence>
<comment type="caution">
    <text evidence="11">The sequence shown here is derived from an EMBL/GenBank/DDBJ whole genome shotgun (WGS) entry which is preliminary data.</text>
</comment>
<feature type="domain" description="NAD(P)-binding" evidence="10">
    <location>
        <begin position="14"/>
        <end position="335"/>
    </location>
</feature>
<dbReference type="UniPathway" id="UPA00214"/>
<dbReference type="InterPro" id="IPR016040">
    <property type="entry name" value="NAD(P)-bd_dom"/>
</dbReference>
<dbReference type="GO" id="GO:0003974">
    <property type="term" value="F:UDP-N-acetylglucosamine 4-epimerase activity"/>
    <property type="evidence" value="ECO:0007669"/>
    <property type="project" value="UniProtKB-EC"/>
</dbReference>
<dbReference type="AlphaFoldDB" id="A0A821UZA7"/>
<evidence type="ECO:0000256" key="4">
    <source>
        <dbReference type="ARBA" id="ARBA00002760"/>
    </source>
</evidence>
<dbReference type="Gene3D" id="3.40.50.720">
    <property type="entry name" value="NAD(P)-binding Rossmann-like Domain"/>
    <property type="match status" value="1"/>
</dbReference>
<evidence type="ECO:0000256" key="6">
    <source>
        <dbReference type="ARBA" id="ARBA00023027"/>
    </source>
</evidence>
<keyword evidence="9" id="KW-0119">Carbohydrate metabolism</keyword>
<comment type="subunit">
    <text evidence="9">Homodimer.</text>
</comment>
<dbReference type="GO" id="GO:0005829">
    <property type="term" value="C:cytosol"/>
    <property type="evidence" value="ECO:0007669"/>
    <property type="project" value="TreeGrafter"/>
</dbReference>
<dbReference type="GO" id="GO:0003978">
    <property type="term" value="F:UDP-glucose 4-epimerase activity"/>
    <property type="evidence" value="ECO:0007669"/>
    <property type="project" value="UniProtKB-UniRule"/>
</dbReference>
<gene>
    <name evidence="11" type="ORF">QYT958_LOCUS30670</name>
</gene>
<evidence type="ECO:0000256" key="2">
    <source>
        <dbReference type="ARBA" id="ARBA00000083"/>
    </source>
</evidence>
<dbReference type="PANTHER" id="PTHR43725">
    <property type="entry name" value="UDP-GLUCOSE 4-EPIMERASE"/>
    <property type="match status" value="1"/>
</dbReference>
<dbReference type="EMBL" id="CAJOBR010009932">
    <property type="protein sequence ID" value="CAF4898315.1"/>
    <property type="molecule type" value="Genomic_DNA"/>
</dbReference>
<name>A0A821UZA7_9BILA</name>
<dbReference type="PANTHER" id="PTHR43725:SF47">
    <property type="entry name" value="UDP-GLUCOSE 4-EPIMERASE"/>
    <property type="match status" value="1"/>
</dbReference>
<evidence type="ECO:0000256" key="5">
    <source>
        <dbReference type="ARBA" id="ARBA00004947"/>
    </source>
</evidence>
<evidence type="ECO:0000256" key="1">
    <source>
        <dbReference type="ARBA" id="ARBA00000014"/>
    </source>
</evidence>
<comment type="function">
    <text evidence="4">Catalyzes two distinct but analogous reactions: the reversible epimerization of UDP-glucose to UDP-galactose and the reversible epimerization of UDP-N-acetylglucosamine to UDP-N-acetylgalactosamine. The reaction with UDP-Gal plays a critical role in the Leloir pathway of galactose catabolism in which galactose is converted to the glycolytic intermediate glucose 6-phosphate. It contributes to the catabolism of dietary galactose and enables the endogenous biosynthesis of both UDP-Gal and UDP-GalNAc when exogenous sources are limited. Both UDP-sugar interconversions are important in the synthesis of glycoproteins and glycolipids.</text>
</comment>
<dbReference type="GO" id="GO:0033499">
    <property type="term" value="P:galactose catabolic process via UDP-galactose, Leloir pathway"/>
    <property type="evidence" value="ECO:0007669"/>
    <property type="project" value="TreeGrafter"/>
</dbReference>
<comment type="cofactor">
    <cofactor evidence="3 9">
        <name>NAD(+)</name>
        <dbReference type="ChEBI" id="CHEBI:57540"/>
    </cofactor>
</comment>
<dbReference type="InterPro" id="IPR005886">
    <property type="entry name" value="UDP_G4E"/>
</dbReference>
<evidence type="ECO:0000256" key="3">
    <source>
        <dbReference type="ARBA" id="ARBA00001911"/>
    </source>
</evidence>
<evidence type="ECO:0000256" key="9">
    <source>
        <dbReference type="RuleBase" id="RU366046"/>
    </source>
</evidence>
<proteinExistence type="inferred from homology"/>
<sequence length="361" mass="39922">MKATSVDQRNQYVLIPGGAGFIGSNCVIELVTAGYTPIVLDNECNSSAECLRRVEQITGSKIINYKMDCLDLEGLRSIFKQYPIYAIINCAALKSVGESVEKPILYYNNNVGCLLNLVTCMEEFNVKNFILSSSATVYGPPKYLPIDEKHPCVGDDITNPYGKSKYICEHILKDATAAHPEWNVILLRYFNPIGAHKTGLIGEDPIGRPNNLMPFIAQVAVGRLPYVNIFGTDYDTPDGTGVRDYIHVVDVATGHIAAFKQFEKNCGLKVYNLGTGKGYSVLDMIKALEKASGKTIPYKACPRRPGDLANVYADPTLASKELGWTAERDLDEMCKLSFDLKIILKRGHFFLNHNTQSHHTG</sequence>
<keyword evidence="7" id="KW-0299">Galactose metabolism</keyword>
<dbReference type="PRINTS" id="PR01713">
    <property type="entry name" value="NUCEPIMERASE"/>
</dbReference>
<comment type="similarity">
    <text evidence="9">Belongs to the NAD(P)-dependent epimerase/dehydratase family.</text>
</comment>
<reference evidence="11" key="1">
    <citation type="submission" date="2021-02" db="EMBL/GenBank/DDBJ databases">
        <authorList>
            <person name="Nowell W R."/>
        </authorList>
    </citation>
    <scope>NUCLEOTIDE SEQUENCE</scope>
</reference>
<dbReference type="InterPro" id="IPR036291">
    <property type="entry name" value="NAD(P)-bd_dom_sf"/>
</dbReference>
<dbReference type="Pfam" id="PF16363">
    <property type="entry name" value="GDP_Man_Dehyd"/>
    <property type="match status" value="1"/>
</dbReference>
<evidence type="ECO:0000259" key="10">
    <source>
        <dbReference type="Pfam" id="PF16363"/>
    </source>
</evidence>
<organism evidence="11 12">
    <name type="scientific">Rotaria socialis</name>
    <dbReference type="NCBI Taxonomy" id="392032"/>
    <lineage>
        <taxon>Eukaryota</taxon>
        <taxon>Metazoa</taxon>
        <taxon>Spiralia</taxon>
        <taxon>Gnathifera</taxon>
        <taxon>Rotifera</taxon>
        <taxon>Eurotatoria</taxon>
        <taxon>Bdelloidea</taxon>
        <taxon>Philodinida</taxon>
        <taxon>Philodinidae</taxon>
        <taxon>Rotaria</taxon>
    </lineage>
</organism>
<keyword evidence="8 9" id="KW-0413">Isomerase</keyword>
<keyword evidence="6 9" id="KW-0520">NAD</keyword>
<comment type="pathway">
    <text evidence="5 9">Carbohydrate metabolism; galactose metabolism.</text>
</comment>
<dbReference type="Gene3D" id="3.90.25.10">
    <property type="entry name" value="UDP-galactose 4-epimerase, domain 1"/>
    <property type="match status" value="1"/>
</dbReference>
<evidence type="ECO:0000256" key="7">
    <source>
        <dbReference type="ARBA" id="ARBA00023144"/>
    </source>
</evidence>
<dbReference type="EC" id="5.1.3.2" evidence="9"/>
<dbReference type="SUPFAM" id="SSF51735">
    <property type="entry name" value="NAD(P)-binding Rossmann-fold domains"/>
    <property type="match status" value="1"/>
</dbReference>
<dbReference type="NCBIfam" id="TIGR01179">
    <property type="entry name" value="galE"/>
    <property type="match status" value="1"/>
</dbReference>
<protein>
    <recommendedName>
        <fullName evidence="9">UDP-glucose 4-epimerase</fullName>
        <ecNumber evidence="9">5.1.3.2</ecNumber>
    </recommendedName>
</protein>
<evidence type="ECO:0000256" key="8">
    <source>
        <dbReference type="ARBA" id="ARBA00023235"/>
    </source>
</evidence>
<comment type="catalytic activity">
    <reaction evidence="2 9">
        <text>UDP-alpha-D-glucose = UDP-alpha-D-galactose</text>
        <dbReference type="Rhea" id="RHEA:22168"/>
        <dbReference type="ChEBI" id="CHEBI:58885"/>
        <dbReference type="ChEBI" id="CHEBI:66914"/>
        <dbReference type="EC" id="5.1.3.2"/>
    </reaction>
</comment>
<comment type="catalytic activity">
    <reaction evidence="1">
        <text>UDP-N-acetyl-alpha-D-glucosamine = UDP-N-acetyl-alpha-D-galactosamine</text>
        <dbReference type="Rhea" id="RHEA:20517"/>
        <dbReference type="ChEBI" id="CHEBI:57705"/>
        <dbReference type="ChEBI" id="CHEBI:67138"/>
        <dbReference type="EC" id="5.1.3.7"/>
    </reaction>
</comment>
<dbReference type="Proteomes" id="UP000663848">
    <property type="component" value="Unassembled WGS sequence"/>
</dbReference>
<accession>A0A821UZA7</accession>
<dbReference type="CDD" id="cd05247">
    <property type="entry name" value="UDP_G4E_1_SDR_e"/>
    <property type="match status" value="1"/>
</dbReference>
<evidence type="ECO:0000313" key="11">
    <source>
        <dbReference type="EMBL" id="CAF4898315.1"/>
    </source>
</evidence>